<dbReference type="InterPro" id="IPR052008">
    <property type="entry name" value="Mitoribosomal_protein_bL33"/>
</dbReference>
<evidence type="ECO:0000256" key="2">
    <source>
        <dbReference type="ARBA" id="ARBA00007596"/>
    </source>
</evidence>
<dbReference type="AlphaFoldDB" id="A0A2T0FJ20"/>
<dbReference type="RefSeq" id="XP_024664892.1">
    <property type="nucleotide sequence ID" value="XM_024809124.1"/>
</dbReference>
<dbReference type="GeneID" id="36516315"/>
<dbReference type="PANTHER" id="PTHR47037">
    <property type="entry name" value="39S RIBOSOMAL PROTEIN L33, MITOCHONDRIAL"/>
    <property type="match status" value="1"/>
</dbReference>
<dbReference type="GO" id="GO:0005840">
    <property type="term" value="C:ribosome"/>
    <property type="evidence" value="ECO:0007669"/>
    <property type="project" value="UniProtKB-KW"/>
</dbReference>
<dbReference type="PANTHER" id="PTHR47037:SF1">
    <property type="entry name" value="LARGE RIBOSOMAL SUBUNIT PROTEIN BL33M"/>
    <property type="match status" value="1"/>
</dbReference>
<dbReference type="STRING" id="45607.A0A2T0FJ20"/>
<evidence type="ECO:0000256" key="1">
    <source>
        <dbReference type="ARBA" id="ARBA00004173"/>
    </source>
</evidence>
<evidence type="ECO:0000313" key="7">
    <source>
        <dbReference type="EMBL" id="PRT54947.1"/>
    </source>
</evidence>
<evidence type="ECO:0000256" key="4">
    <source>
        <dbReference type="ARBA" id="ARBA00023128"/>
    </source>
</evidence>
<dbReference type="GO" id="GO:0005739">
    <property type="term" value="C:mitochondrion"/>
    <property type="evidence" value="ECO:0007669"/>
    <property type="project" value="UniProtKB-SubCell"/>
</dbReference>
<sequence length="78" mass="9244">MAKNKSRLTLIKLVSTAKTGFNRFLYRPRNCPLMTQVRYDPIAMRHVLFTEGRKRKIEAKPLPNFRNATYDKRGTRLF</sequence>
<comment type="similarity">
    <text evidence="2">Belongs to the bacterial ribosomal protein bL33 family.</text>
</comment>
<dbReference type="GO" id="GO:0006412">
    <property type="term" value="P:translation"/>
    <property type="evidence" value="ECO:0007669"/>
    <property type="project" value="InterPro"/>
</dbReference>
<protein>
    <recommendedName>
        <fullName evidence="6">Large ribosomal subunit protein bL33m</fullName>
    </recommendedName>
</protein>
<comment type="subcellular location">
    <subcellularLocation>
        <location evidence="1">Mitochondrion</location>
    </subcellularLocation>
</comment>
<keyword evidence="4" id="KW-0496">Mitochondrion</keyword>
<dbReference type="EMBL" id="NDIQ01000021">
    <property type="protein sequence ID" value="PRT54947.1"/>
    <property type="molecule type" value="Genomic_DNA"/>
</dbReference>
<dbReference type="OrthoDB" id="275534at2759"/>
<dbReference type="Proteomes" id="UP000238350">
    <property type="component" value="Unassembled WGS sequence"/>
</dbReference>
<accession>A0A2T0FJ20</accession>
<dbReference type="GO" id="GO:1990904">
    <property type="term" value="C:ribonucleoprotein complex"/>
    <property type="evidence" value="ECO:0007669"/>
    <property type="project" value="UniProtKB-KW"/>
</dbReference>
<proteinExistence type="inferred from homology"/>
<keyword evidence="5" id="KW-0687">Ribonucleoprotein</keyword>
<keyword evidence="8" id="KW-1185">Reference proteome</keyword>
<dbReference type="SUPFAM" id="SSF57829">
    <property type="entry name" value="Zn-binding ribosomal proteins"/>
    <property type="match status" value="1"/>
</dbReference>
<name>A0A2T0FJ20_9ASCO</name>
<evidence type="ECO:0000256" key="3">
    <source>
        <dbReference type="ARBA" id="ARBA00022980"/>
    </source>
</evidence>
<comment type="caution">
    <text evidence="7">The sequence shown here is derived from an EMBL/GenBank/DDBJ whole genome shotgun (WGS) entry which is preliminary data.</text>
</comment>
<dbReference type="Gene3D" id="2.20.28.120">
    <property type="entry name" value="Ribosomal protein L33"/>
    <property type="match status" value="1"/>
</dbReference>
<keyword evidence="3 7" id="KW-0689">Ribosomal protein</keyword>
<evidence type="ECO:0000256" key="5">
    <source>
        <dbReference type="ARBA" id="ARBA00023274"/>
    </source>
</evidence>
<reference evidence="7 8" key="1">
    <citation type="submission" date="2017-04" db="EMBL/GenBank/DDBJ databases">
        <title>Genome sequencing of [Candida] sorbophila.</title>
        <authorList>
            <person name="Ahn J.O."/>
        </authorList>
    </citation>
    <scope>NUCLEOTIDE SEQUENCE [LARGE SCALE GENOMIC DNA]</scope>
    <source>
        <strain evidence="7 8">DS02</strain>
    </source>
</reference>
<evidence type="ECO:0000256" key="6">
    <source>
        <dbReference type="ARBA" id="ARBA00035275"/>
    </source>
</evidence>
<evidence type="ECO:0000313" key="8">
    <source>
        <dbReference type="Proteomes" id="UP000238350"/>
    </source>
</evidence>
<dbReference type="InterPro" id="IPR038584">
    <property type="entry name" value="Ribosomal_bL33_sf"/>
</dbReference>
<gene>
    <name evidence="7" type="ORF">B9G98_02567</name>
</gene>
<organism evidence="7 8">
    <name type="scientific">Wickerhamiella sorbophila</name>
    <dbReference type="NCBI Taxonomy" id="45607"/>
    <lineage>
        <taxon>Eukaryota</taxon>
        <taxon>Fungi</taxon>
        <taxon>Dikarya</taxon>
        <taxon>Ascomycota</taxon>
        <taxon>Saccharomycotina</taxon>
        <taxon>Dipodascomycetes</taxon>
        <taxon>Dipodascales</taxon>
        <taxon>Trichomonascaceae</taxon>
        <taxon>Wickerhamiella</taxon>
    </lineage>
</organism>
<dbReference type="InterPro" id="IPR011332">
    <property type="entry name" value="Ribosomal_zn-bd"/>
</dbReference>